<evidence type="ECO:0000256" key="5">
    <source>
        <dbReference type="ARBA" id="ARBA00023239"/>
    </source>
</evidence>
<evidence type="ECO:0000256" key="2">
    <source>
        <dbReference type="ARBA" id="ARBA00006472"/>
    </source>
</evidence>
<evidence type="ECO:0000313" key="7">
    <source>
        <dbReference type="Proteomes" id="UP000239322"/>
    </source>
</evidence>
<accession>A0A2S9PNQ0</accession>
<dbReference type="EC" id="4.2.1.96" evidence="3"/>
<dbReference type="PANTHER" id="PTHR12599:SF0">
    <property type="entry name" value="PTERIN-4-ALPHA-CARBINOLAMINE DEHYDRATASE"/>
    <property type="match status" value="1"/>
</dbReference>
<gene>
    <name evidence="6" type="ORF">C6N75_27825</name>
</gene>
<dbReference type="SUPFAM" id="SSF55248">
    <property type="entry name" value="PCD-like"/>
    <property type="match status" value="1"/>
</dbReference>
<dbReference type="Pfam" id="PF01329">
    <property type="entry name" value="Pterin_4a"/>
    <property type="match status" value="1"/>
</dbReference>
<dbReference type="Proteomes" id="UP000239322">
    <property type="component" value="Unassembled WGS sequence"/>
</dbReference>
<evidence type="ECO:0000256" key="3">
    <source>
        <dbReference type="ARBA" id="ARBA00013252"/>
    </source>
</evidence>
<dbReference type="InterPro" id="IPR036428">
    <property type="entry name" value="PCD_sf"/>
</dbReference>
<dbReference type="InterPro" id="IPR001533">
    <property type="entry name" value="Pterin_deHydtase"/>
</dbReference>
<evidence type="ECO:0000256" key="1">
    <source>
        <dbReference type="ARBA" id="ARBA00001554"/>
    </source>
</evidence>
<dbReference type="EMBL" id="PVLV01000593">
    <property type="protein sequence ID" value="PRH76036.1"/>
    <property type="molecule type" value="Genomic_DNA"/>
</dbReference>
<keyword evidence="7" id="KW-1185">Reference proteome</keyword>
<dbReference type="PANTHER" id="PTHR12599">
    <property type="entry name" value="PTERIN-4-ALPHA-CARBINOLAMINE DEHYDRATASE"/>
    <property type="match status" value="1"/>
</dbReference>
<dbReference type="AlphaFoldDB" id="A0A2S9PNQ0"/>
<evidence type="ECO:0000256" key="4">
    <source>
        <dbReference type="ARBA" id="ARBA00021735"/>
    </source>
</evidence>
<dbReference type="GO" id="GO:0008124">
    <property type="term" value="F:4-alpha-hydroxytetrahydrobiopterin dehydratase activity"/>
    <property type="evidence" value="ECO:0007669"/>
    <property type="project" value="UniProtKB-EC"/>
</dbReference>
<comment type="similarity">
    <text evidence="2">Belongs to the pterin-4-alpha-carbinolamine dehydratase family.</text>
</comment>
<name>A0A2S9PNQ0_9ACTN</name>
<sequence>MGTLAADEVRHRLETMPGWVSDGAGLSKVFRSESFDMSIDFVVAVAELCVEANHHPDLHVRDKRLVTVVFRTRRYGSVTAVDFDLARRVDALFHRMNAI</sequence>
<comment type="caution">
    <text evidence="6">The sequence shown here is derived from an EMBL/GenBank/DDBJ whole genome shotgun (WGS) entry which is preliminary data.</text>
</comment>
<keyword evidence="5" id="KW-0456">Lyase</keyword>
<dbReference type="Gene3D" id="3.30.1360.20">
    <property type="entry name" value="Transcriptional coactivator/pterin dehydratase"/>
    <property type="match status" value="1"/>
</dbReference>
<evidence type="ECO:0000313" key="6">
    <source>
        <dbReference type="EMBL" id="PRH76036.1"/>
    </source>
</evidence>
<organism evidence="6 7">
    <name type="scientific">Streptomyces solincola</name>
    <dbReference type="NCBI Taxonomy" id="2100817"/>
    <lineage>
        <taxon>Bacteria</taxon>
        <taxon>Bacillati</taxon>
        <taxon>Actinomycetota</taxon>
        <taxon>Actinomycetes</taxon>
        <taxon>Kitasatosporales</taxon>
        <taxon>Streptomycetaceae</taxon>
        <taxon>Streptomyces</taxon>
    </lineage>
</organism>
<protein>
    <recommendedName>
        <fullName evidence="4">Putative pterin-4-alpha-carbinolamine dehydratase</fullName>
        <ecNumber evidence="3">4.2.1.96</ecNumber>
    </recommendedName>
</protein>
<proteinExistence type="inferred from homology"/>
<dbReference type="GO" id="GO:0006729">
    <property type="term" value="P:tetrahydrobiopterin biosynthetic process"/>
    <property type="evidence" value="ECO:0007669"/>
    <property type="project" value="InterPro"/>
</dbReference>
<comment type="catalytic activity">
    <reaction evidence="1">
        <text>(4aS,6R)-4a-hydroxy-L-erythro-5,6,7,8-tetrahydrobiopterin = (6R)-L-erythro-6,7-dihydrobiopterin + H2O</text>
        <dbReference type="Rhea" id="RHEA:11920"/>
        <dbReference type="ChEBI" id="CHEBI:15377"/>
        <dbReference type="ChEBI" id="CHEBI:15642"/>
        <dbReference type="ChEBI" id="CHEBI:43120"/>
        <dbReference type="EC" id="4.2.1.96"/>
    </reaction>
</comment>
<dbReference type="CDD" id="cd00488">
    <property type="entry name" value="PCD_DCoH"/>
    <property type="match status" value="1"/>
</dbReference>
<reference evidence="6 7" key="1">
    <citation type="submission" date="2018-03" db="EMBL/GenBank/DDBJ databases">
        <title>Novel Streptomyces sp. from soil.</title>
        <authorList>
            <person name="Tan G.Y.A."/>
            <person name="Lee Z.Y."/>
        </authorList>
    </citation>
    <scope>NUCLEOTIDE SEQUENCE [LARGE SCALE GENOMIC DNA]</scope>
    <source>
        <strain evidence="6 7">ST5x</strain>
    </source>
</reference>